<dbReference type="EMBL" id="JAPUUL010000896">
    <property type="protein sequence ID" value="KAJ8128996.1"/>
    <property type="molecule type" value="Genomic_DNA"/>
</dbReference>
<reference evidence="1" key="1">
    <citation type="submission" date="2022-12" db="EMBL/GenBank/DDBJ databases">
        <title>Genome Sequence of Lasiodiplodia mahajangana.</title>
        <authorList>
            <person name="Buettner E."/>
        </authorList>
    </citation>
    <scope>NUCLEOTIDE SEQUENCE</scope>
    <source>
        <strain evidence="1">VT137</strain>
    </source>
</reference>
<accession>A0ACC2JNF6</accession>
<sequence length="107" mass="12211">MKVVEPENEDKILSFAEWEVYEHGRLDLDKLRRLTSPHDREVDEFGDLREAAHEYFTSRNGGKMGETPHLLAALLVTADKHRRRGAGSLMVQWGTDLAESLGLQCYV</sequence>
<protein>
    <submittedName>
        <fullName evidence="1">Uncharacterized protein</fullName>
    </submittedName>
</protein>
<keyword evidence="2" id="KW-1185">Reference proteome</keyword>
<evidence type="ECO:0000313" key="2">
    <source>
        <dbReference type="Proteomes" id="UP001153332"/>
    </source>
</evidence>
<name>A0ACC2JNF6_9PEZI</name>
<evidence type="ECO:0000313" key="1">
    <source>
        <dbReference type="EMBL" id="KAJ8128996.1"/>
    </source>
</evidence>
<dbReference type="Proteomes" id="UP001153332">
    <property type="component" value="Unassembled WGS sequence"/>
</dbReference>
<organism evidence="1 2">
    <name type="scientific">Lasiodiplodia mahajangana</name>
    <dbReference type="NCBI Taxonomy" id="1108764"/>
    <lineage>
        <taxon>Eukaryota</taxon>
        <taxon>Fungi</taxon>
        <taxon>Dikarya</taxon>
        <taxon>Ascomycota</taxon>
        <taxon>Pezizomycotina</taxon>
        <taxon>Dothideomycetes</taxon>
        <taxon>Dothideomycetes incertae sedis</taxon>
        <taxon>Botryosphaeriales</taxon>
        <taxon>Botryosphaeriaceae</taxon>
        <taxon>Lasiodiplodia</taxon>
    </lineage>
</organism>
<proteinExistence type="predicted"/>
<gene>
    <name evidence="1" type="ORF">O1611_g4637</name>
</gene>
<comment type="caution">
    <text evidence="1">The sequence shown here is derived from an EMBL/GenBank/DDBJ whole genome shotgun (WGS) entry which is preliminary data.</text>
</comment>